<sequence>MPTMKGQPSPLFDAFGRVVQPMTADEHAVFHAVKDQAAATKRGVMSLDMTNDVHRRFVLDRFGGDDFMERYFPTARHLIETTRRTRLATGKPPRQTLLEMDEPTVGEWQSMVNVSYIGVERENRVVTAQGVVTLTGTATVIAANLVLTDDATGAQIASSSIPQQYNSTTQIIEVSGVAPDEGGDLNVTATLTAMYLPAGGTLADMSVATASIVGANAVQSITVLNPNHDSHPDRDYIKVALNRTPGQVGDCDYYYNYGTDGSKPIVGLQVNGSAQLVNGYTVAANPNFNGSCVLMRRSGTGDGATLAFPEDQIPGLCNGSGSAVSWNIGPDWFQGAPWDQGNTIDLDFVLNFSITPGGSTFVRVTSVPQGVTTPPTNIATVAPMQFVWGCVATGTLVRMADGGRRPIESLSAGERVAGANGTSLRIAEIWRGHEDKPLYRLVTACGAEVLVTDGHPVPTAAGVMAAADLRPGMIVETAGGPVALALVETVSHDGAVLNLDLLPDGVDALTDIDDDTVTAFDAGGIMVGDNRMQGVLNRQAMAGTTADPLDSLGTEWRLDILNSRRMAAGLSLIERLTN</sequence>
<dbReference type="CDD" id="cd00081">
    <property type="entry name" value="Hint"/>
    <property type="match status" value="1"/>
</dbReference>
<name>A0ABU9YRH2_9PROT</name>
<evidence type="ECO:0000313" key="2">
    <source>
        <dbReference type="EMBL" id="MEN2991419.1"/>
    </source>
</evidence>
<dbReference type="InterPro" id="IPR003587">
    <property type="entry name" value="Hint_dom_N"/>
</dbReference>
<evidence type="ECO:0000313" key="3">
    <source>
        <dbReference type="Proteomes" id="UP001413721"/>
    </source>
</evidence>
<comment type="caution">
    <text evidence="2">The sequence shown here is derived from an EMBL/GenBank/DDBJ whole genome shotgun (WGS) entry which is preliminary data.</text>
</comment>
<gene>
    <name evidence="2" type="ORF">WG926_24110</name>
</gene>
<dbReference type="InterPro" id="IPR006141">
    <property type="entry name" value="Intein_N"/>
</dbReference>
<organism evidence="2 3">
    <name type="scientific">Tistrella arctica</name>
    <dbReference type="NCBI Taxonomy" id="3133430"/>
    <lineage>
        <taxon>Bacteria</taxon>
        <taxon>Pseudomonadati</taxon>
        <taxon>Pseudomonadota</taxon>
        <taxon>Alphaproteobacteria</taxon>
        <taxon>Geminicoccales</taxon>
        <taxon>Geminicoccaceae</taxon>
        <taxon>Tistrella</taxon>
    </lineage>
</organism>
<dbReference type="InterPro" id="IPR036844">
    <property type="entry name" value="Hint_dom_sf"/>
</dbReference>
<reference evidence="2 3" key="1">
    <citation type="submission" date="2024-03" db="EMBL/GenBank/DDBJ databases">
        <title>High-quality draft genome sequencing of Tistrella sp. BH-R2-4.</title>
        <authorList>
            <person name="Dong C."/>
        </authorList>
    </citation>
    <scope>NUCLEOTIDE SEQUENCE [LARGE SCALE GENOMIC DNA]</scope>
    <source>
        <strain evidence="2 3">BH-R2-4</strain>
    </source>
</reference>
<dbReference type="PROSITE" id="PS50817">
    <property type="entry name" value="INTEIN_N_TER"/>
    <property type="match status" value="1"/>
</dbReference>
<dbReference type="RefSeq" id="WP_229708047.1">
    <property type="nucleotide sequence ID" value="NZ_JBBKTW010000011.1"/>
</dbReference>
<dbReference type="Proteomes" id="UP001413721">
    <property type="component" value="Unassembled WGS sequence"/>
</dbReference>
<evidence type="ECO:0000259" key="1">
    <source>
        <dbReference type="SMART" id="SM00306"/>
    </source>
</evidence>
<protein>
    <submittedName>
        <fullName evidence="2">Hint domain-containing protein</fullName>
    </submittedName>
</protein>
<accession>A0ABU9YRH2</accession>
<proteinExistence type="predicted"/>
<dbReference type="SMART" id="SM00306">
    <property type="entry name" value="HintN"/>
    <property type="match status" value="1"/>
</dbReference>
<dbReference type="EMBL" id="JBBKTW010000011">
    <property type="protein sequence ID" value="MEN2991419.1"/>
    <property type="molecule type" value="Genomic_DNA"/>
</dbReference>
<keyword evidence="3" id="KW-1185">Reference proteome</keyword>
<feature type="domain" description="Hint" evidence="1">
    <location>
        <begin position="388"/>
        <end position="479"/>
    </location>
</feature>
<dbReference type="Gene3D" id="2.170.16.10">
    <property type="entry name" value="Hedgehog/Intein (Hint) domain"/>
    <property type="match status" value="1"/>
</dbReference>
<dbReference type="SUPFAM" id="SSF51294">
    <property type="entry name" value="Hedgehog/intein (Hint) domain"/>
    <property type="match status" value="1"/>
</dbReference>